<evidence type="ECO:0000313" key="1">
    <source>
        <dbReference type="EMBL" id="QJA79566.1"/>
    </source>
</evidence>
<sequence length="169" mass="18446">MSVGAYTYGSVADIQRLIGDIVGSRTFSGSTVPTTTQVEAELDAVAAEINAHLDAHGYTVIIATADYPHAYQAATAANNYGAAARLLATIPSMGYDPEIETGQTRPQMYENRLKSFMKKIEKHQIRAGMRLHPFDNVKVGARFNADGDENKAIFTRDLHDTPGRRSLTE</sequence>
<proteinExistence type="predicted"/>
<dbReference type="EMBL" id="MT142386">
    <property type="protein sequence ID" value="QJA79566.1"/>
    <property type="molecule type" value="Genomic_DNA"/>
</dbReference>
<organism evidence="1">
    <name type="scientific">viral metagenome</name>
    <dbReference type="NCBI Taxonomy" id="1070528"/>
    <lineage>
        <taxon>unclassified sequences</taxon>
        <taxon>metagenomes</taxon>
        <taxon>organismal metagenomes</taxon>
    </lineage>
</organism>
<gene>
    <name evidence="1" type="ORF">MM415A00866_0009</name>
    <name evidence="2" type="ORF">MM415B02831_0010</name>
</gene>
<reference evidence="1" key="1">
    <citation type="submission" date="2020-03" db="EMBL/GenBank/DDBJ databases">
        <title>The deep terrestrial virosphere.</title>
        <authorList>
            <person name="Holmfeldt K."/>
            <person name="Nilsson E."/>
            <person name="Simone D."/>
            <person name="Lopez-Fernandez M."/>
            <person name="Wu X."/>
            <person name="de Brujin I."/>
            <person name="Lundin D."/>
            <person name="Andersson A."/>
            <person name="Bertilsson S."/>
            <person name="Dopson M."/>
        </authorList>
    </citation>
    <scope>NUCLEOTIDE SEQUENCE</scope>
    <source>
        <strain evidence="1">MM415A00866</strain>
        <strain evidence="2">MM415B02831</strain>
    </source>
</reference>
<accession>A0A6M3KCH4</accession>
<evidence type="ECO:0000313" key="2">
    <source>
        <dbReference type="EMBL" id="QJA88072.1"/>
    </source>
</evidence>
<dbReference type="EMBL" id="MT142751">
    <property type="protein sequence ID" value="QJA88072.1"/>
    <property type="molecule type" value="Genomic_DNA"/>
</dbReference>
<protein>
    <submittedName>
        <fullName evidence="1">Uncharacterized protein</fullName>
    </submittedName>
</protein>
<dbReference type="AlphaFoldDB" id="A0A6M3KCH4"/>
<name>A0A6M3KCH4_9ZZZZ</name>